<gene>
    <name evidence="1" type="ORF">TIFTF001_031118</name>
</gene>
<dbReference type="AlphaFoldDB" id="A0AA88DW94"/>
<sequence>MKHIVWVEIRDWRKGQDSELGSGFKTRFRVRVQDGREIELRIRERGWGRNSRPRAGLAFGTKVGVGTRASSGLEFGVEDQSQDPVLESRSGFGTGVGFQNNDKVGFWDKVKLDLEIGDSGWNFGIEVRSGFGTTVKVWVRNRDMSLGLGV</sequence>
<organism evidence="1 2">
    <name type="scientific">Ficus carica</name>
    <name type="common">Common fig</name>
    <dbReference type="NCBI Taxonomy" id="3494"/>
    <lineage>
        <taxon>Eukaryota</taxon>
        <taxon>Viridiplantae</taxon>
        <taxon>Streptophyta</taxon>
        <taxon>Embryophyta</taxon>
        <taxon>Tracheophyta</taxon>
        <taxon>Spermatophyta</taxon>
        <taxon>Magnoliopsida</taxon>
        <taxon>eudicotyledons</taxon>
        <taxon>Gunneridae</taxon>
        <taxon>Pentapetalae</taxon>
        <taxon>rosids</taxon>
        <taxon>fabids</taxon>
        <taxon>Rosales</taxon>
        <taxon>Moraceae</taxon>
        <taxon>Ficeae</taxon>
        <taxon>Ficus</taxon>
    </lineage>
</organism>
<name>A0AA88DW94_FICCA</name>
<evidence type="ECO:0000313" key="2">
    <source>
        <dbReference type="Proteomes" id="UP001187192"/>
    </source>
</evidence>
<dbReference type="Proteomes" id="UP001187192">
    <property type="component" value="Unassembled WGS sequence"/>
</dbReference>
<dbReference type="EMBL" id="BTGU01000121">
    <property type="protein sequence ID" value="GMN62011.1"/>
    <property type="molecule type" value="Genomic_DNA"/>
</dbReference>
<reference evidence="1" key="1">
    <citation type="submission" date="2023-07" db="EMBL/GenBank/DDBJ databases">
        <title>draft genome sequence of fig (Ficus carica).</title>
        <authorList>
            <person name="Takahashi T."/>
            <person name="Nishimura K."/>
        </authorList>
    </citation>
    <scope>NUCLEOTIDE SEQUENCE</scope>
</reference>
<proteinExistence type="predicted"/>
<evidence type="ECO:0000313" key="1">
    <source>
        <dbReference type="EMBL" id="GMN62011.1"/>
    </source>
</evidence>
<protein>
    <submittedName>
        <fullName evidence="1">Uncharacterized protein</fullName>
    </submittedName>
</protein>
<comment type="caution">
    <text evidence="1">The sequence shown here is derived from an EMBL/GenBank/DDBJ whole genome shotgun (WGS) entry which is preliminary data.</text>
</comment>
<accession>A0AA88DW94</accession>
<keyword evidence="2" id="KW-1185">Reference proteome</keyword>